<dbReference type="RefSeq" id="XP_001009070.1">
    <property type="nucleotide sequence ID" value="XM_001009070.1"/>
</dbReference>
<keyword evidence="3 7" id="KW-0812">Transmembrane</keyword>
<keyword evidence="4 7" id="KW-1133">Transmembrane helix</keyword>
<feature type="transmembrane region" description="Helical" evidence="7">
    <location>
        <begin position="35"/>
        <end position="55"/>
    </location>
</feature>
<feature type="transmembrane region" description="Helical" evidence="7">
    <location>
        <begin position="276"/>
        <end position="298"/>
    </location>
</feature>
<feature type="transmembrane region" description="Helical" evidence="7">
    <location>
        <begin position="243"/>
        <end position="264"/>
    </location>
</feature>
<keyword evidence="9" id="KW-1185">Reference proteome</keyword>
<evidence type="ECO:0000256" key="4">
    <source>
        <dbReference type="ARBA" id="ARBA00022989"/>
    </source>
</evidence>
<feature type="region of interest" description="Disordered" evidence="6">
    <location>
        <begin position="321"/>
        <end position="366"/>
    </location>
</feature>
<accession>Q22U62</accession>
<feature type="transmembrane region" description="Helical" evidence="7">
    <location>
        <begin position="214"/>
        <end position="236"/>
    </location>
</feature>
<comment type="similarity">
    <text evidence="2">Belongs to the TDE1 family.</text>
</comment>
<reference evidence="9" key="1">
    <citation type="journal article" date="2006" name="PLoS Biol.">
        <title>Macronuclear genome sequence of the ciliate Tetrahymena thermophila, a model eukaryote.</title>
        <authorList>
            <person name="Eisen J.A."/>
            <person name="Coyne R.S."/>
            <person name="Wu M."/>
            <person name="Wu D."/>
            <person name="Thiagarajan M."/>
            <person name="Wortman J.R."/>
            <person name="Badger J.H."/>
            <person name="Ren Q."/>
            <person name="Amedeo P."/>
            <person name="Jones K.M."/>
            <person name="Tallon L.J."/>
            <person name="Delcher A.L."/>
            <person name="Salzberg S.L."/>
            <person name="Silva J.C."/>
            <person name="Haas B.J."/>
            <person name="Majoros W.H."/>
            <person name="Farzad M."/>
            <person name="Carlton J.M."/>
            <person name="Smith R.K. Jr."/>
            <person name="Garg J."/>
            <person name="Pearlman R.E."/>
            <person name="Karrer K.M."/>
            <person name="Sun L."/>
            <person name="Manning G."/>
            <person name="Elde N.C."/>
            <person name="Turkewitz A.P."/>
            <person name="Asai D.J."/>
            <person name="Wilkes D.E."/>
            <person name="Wang Y."/>
            <person name="Cai H."/>
            <person name="Collins K."/>
            <person name="Stewart B.A."/>
            <person name="Lee S.R."/>
            <person name="Wilamowska K."/>
            <person name="Weinberg Z."/>
            <person name="Ruzzo W.L."/>
            <person name="Wloga D."/>
            <person name="Gaertig J."/>
            <person name="Frankel J."/>
            <person name="Tsao C.-C."/>
            <person name="Gorovsky M.A."/>
            <person name="Keeling P.J."/>
            <person name="Waller R.F."/>
            <person name="Patron N.J."/>
            <person name="Cherry J.M."/>
            <person name="Stover N.A."/>
            <person name="Krieger C.J."/>
            <person name="del Toro C."/>
            <person name="Ryder H.F."/>
            <person name="Williamson S.C."/>
            <person name="Barbeau R.A."/>
            <person name="Hamilton E.P."/>
            <person name="Orias E."/>
        </authorList>
    </citation>
    <scope>NUCLEOTIDE SEQUENCE [LARGE SCALE GENOMIC DNA]</scope>
    <source>
        <strain evidence="9">SB210</strain>
    </source>
</reference>
<evidence type="ECO:0000256" key="5">
    <source>
        <dbReference type="ARBA" id="ARBA00023136"/>
    </source>
</evidence>
<organism evidence="8 9">
    <name type="scientific">Tetrahymena thermophila (strain SB210)</name>
    <dbReference type="NCBI Taxonomy" id="312017"/>
    <lineage>
        <taxon>Eukaryota</taxon>
        <taxon>Sar</taxon>
        <taxon>Alveolata</taxon>
        <taxon>Ciliophora</taxon>
        <taxon>Intramacronucleata</taxon>
        <taxon>Oligohymenophorea</taxon>
        <taxon>Hymenostomatida</taxon>
        <taxon>Tetrahymenina</taxon>
        <taxon>Tetrahymenidae</taxon>
        <taxon>Tetrahymena</taxon>
    </lineage>
</organism>
<sequence length="461" mass="52365">MCTEIVCCAGREVCSACCACFKCCCKMTMKQQIRLSYVLMNILFFLFAIIVLHYVQSLFDYFSSYIHCPEQAGGKLNCLGVSSVYRISFSLAILYAIILLAVWARNECSKLINEGLWLLKIFFIVGIFIGFMYVDYSFFDGYRDFARIFGAIFLVIQSVMLIDIFYMWGQKWKAYYDEGAQWMAPVLIGTAVVLYGLTITLVVLNFIWFNGCGLNTFINVANLILVIAITVVQLLGYNPHGSLICSGAQGLYMTFLTFSAQLSGESSCNLAIDNNSIFTLELVVGLIILIVVQLYLTFGTKESSQKRIPVSQNVELNGAILADKDQEEESEENDIDDEENGSHHQINKQNKEPIQQNSQEQKQLSPEEIEFEKYQKCDKKLRPYIYSNTYIIFHIVMLTSSVYGSMLLTNWGSPDMNASTFNMYKPSESSYWVKIVVSWASSLLYIWTLVAPSIFPDRDFS</sequence>
<feature type="compositionally biased region" description="Acidic residues" evidence="6">
    <location>
        <begin position="325"/>
        <end position="339"/>
    </location>
</feature>
<proteinExistence type="inferred from homology"/>
<dbReference type="EMBL" id="GG662830">
    <property type="protein sequence ID" value="EAR88825.1"/>
    <property type="molecule type" value="Genomic_DNA"/>
</dbReference>
<dbReference type="KEGG" id="tet:TTHERM_00263210"/>
<dbReference type="InterPro" id="IPR005016">
    <property type="entry name" value="TDE1/TMS"/>
</dbReference>
<feature type="transmembrane region" description="Helical" evidence="7">
    <location>
        <begin position="389"/>
        <end position="411"/>
    </location>
</feature>
<evidence type="ECO:0000256" key="3">
    <source>
        <dbReference type="ARBA" id="ARBA00022692"/>
    </source>
</evidence>
<dbReference type="GO" id="GO:0016020">
    <property type="term" value="C:membrane"/>
    <property type="evidence" value="ECO:0007669"/>
    <property type="project" value="UniProtKB-SubCell"/>
</dbReference>
<feature type="transmembrane region" description="Helical" evidence="7">
    <location>
        <begin position="146"/>
        <end position="166"/>
    </location>
</feature>
<feature type="transmembrane region" description="Helical" evidence="7">
    <location>
        <begin position="431"/>
        <end position="455"/>
    </location>
</feature>
<evidence type="ECO:0000256" key="2">
    <source>
        <dbReference type="ARBA" id="ARBA00006665"/>
    </source>
</evidence>
<name>Q22U62_TETTS</name>
<protein>
    <submittedName>
        <fullName evidence="8">TMS membrane protein/tumor differentially protein</fullName>
    </submittedName>
</protein>
<evidence type="ECO:0000313" key="9">
    <source>
        <dbReference type="Proteomes" id="UP000009168"/>
    </source>
</evidence>
<evidence type="ECO:0000256" key="6">
    <source>
        <dbReference type="SAM" id="MobiDB-lite"/>
    </source>
</evidence>
<dbReference type="InParanoid" id="Q22U62"/>
<dbReference type="PANTHER" id="PTHR10383:SF9">
    <property type="entry name" value="SERINE INCORPORATOR, ISOFORM F"/>
    <property type="match status" value="1"/>
</dbReference>
<evidence type="ECO:0000256" key="7">
    <source>
        <dbReference type="SAM" id="Phobius"/>
    </source>
</evidence>
<dbReference type="GeneID" id="7831976"/>
<comment type="subcellular location">
    <subcellularLocation>
        <location evidence="1">Membrane</location>
        <topology evidence="1">Multi-pass membrane protein</topology>
    </subcellularLocation>
</comment>
<evidence type="ECO:0000256" key="1">
    <source>
        <dbReference type="ARBA" id="ARBA00004141"/>
    </source>
</evidence>
<dbReference type="OMA" id="DKHCNPL"/>
<evidence type="ECO:0000313" key="8">
    <source>
        <dbReference type="EMBL" id="EAR88825.1"/>
    </source>
</evidence>
<gene>
    <name evidence="8" type="ORF">TTHERM_00263210</name>
</gene>
<dbReference type="Proteomes" id="UP000009168">
    <property type="component" value="Unassembled WGS sequence"/>
</dbReference>
<feature type="compositionally biased region" description="Polar residues" evidence="6">
    <location>
        <begin position="343"/>
        <end position="364"/>
    </location>
</feature>
<dbReference type="OrthoDB" id="5963193at2759"/>
<feature type="transmembrane region" description="Helical" evidence="7">
    <location>
        <begin position="116"/>
        <end position="134"/>
    </location>
</feature>
<dbReference type="AlphaFoldDB" id="Q22U62"/>
<feature type="transmembrane region" description="Helical" evidence="7">
    <location>
        <begin position="186"/>
        <end position="208"/>
    </location>
</feature>
<dbReference type="Pfam" id="PF03348">
    <property type="entry name" value="Serinc"/>
    <property type="match status" value="1"/>
</dbReference>
<feature type="transmembrane region" description="Helical" evidence="7">
    <location>
        <begin position="84"/>
        <end position="104"/>
    </location>
</feature>
<dbReference type="PANTHER" id="PTHR10383">
    <property type="entry name" value="SERINE INCORPORATOR"/>
    <property type="match status" value="1"/>
</dbReference>
<dbReference type="HOGENOM" id="CLU_641688_0_0_1"/>
<dbReference type="eggNOG" id="KOG2592">
    <property type="taxonomic scope" value="Eukaryota"/>
</dbReference>
<keyword evidence="5 7" id="KW-0472">Membrane</keyword>